<reference evidence="9 10" key="1">
    <citation type="submission" date="2018-07" db="EMBL/GenBank/DDBJ databases">
        <title>a novel species of Sphingomonas isolated from the rhizosphere soil of Araceae plant.</title>
        <authorList>
            <person name="Zhiyong W."/>
            <person name="Qinglan Z."/>
            <person name="Zhiwei F."/>
            <person name="Ding X."/>
            <person name="Gejiao W."/>
            <person name="Shixue Z."/>
        </authorList>
    </citation>
    <scope>NUCLEOTIDE SEQUENCE [LARGE SCALE GENOMIC DNA]</scope>
    <source>
        <strain evidence="9 10">WZY 27</strain>
    </source>
</reference>
<dbReference type="Proteomes" id="UP000253918">
    <property type="component" value="Unassembled WGS sequence"/>
</dbReference>
<dbReference type="OrthoDB" id="9791874at2"/>
<evidence type="ECO:0000313" key="10">
    <source>
        <dbReference type="Proteomes" id="UP000253918"/>
    </source>
</evidence>
<proteinExistence type="inferred from homology"/>
<comment type="subcellular location">
    <subcellularLocation>
        <location evidence="1">Cell membrane</location>
        <topology evidence="1">Multi-pass membrane protein</topology>
    </subcellularLocation>
</comment>
<evidence type="ECO:0000256" key="5">
    <source>
        <dbReference type="ARBA" id="ARBA00022989"/>
    </source>
</evidence>
<dbReference type="RefSeq" id="WP_114685903.1">
    <property type="nucleotide sequence ID" value="NZ_QQNB01000001.1"/>
</dbReference>
<keyword evidence="10" id="KW-1185">Reference proteome</keyword>
<feature type="transmembrane region" description="Helical" evidence="7">
    <location>
        <begin position="178"/>
        <end position="197"/>
    </location>
</feature>
<organism evidence="9 10">
    <name type="scientific">Sphingomonas aracearum</name>
    <dbReference type="NCBI Taxonomy" id="2283317"/>
    <lineage>
        <taxon>Bacteria</taxon>
        <taxon>Pseudomonadati</taxon>
        <taxon>Pseudomonadota</taxon>
        <taxon>Alphaproteobacteria</taxon>
        <taxon>Sphingomonadales</taxon>
        <taxon>Sphingomonadaceae</taxon>
        <taxon>Sphingomonas</taxon>
    </lineage>
</organism>
<evidence type="ECO:0000256" key="6">
    <source>
        <dbReference type="ARBA" id="ARBA00023136"/>
    </source>
</evidence>
<feature type="domain" description="Glycine transporter" evidence="8">
    <location>
        <begin position="95"/>
        <end position="167"/>
    </location>
</feature>
<feature type="transmembrane region" description="Helical" evidence="7">
    <location>
        <begin position="35"/>
        <end position="56"/>
    </location>
</feature>
<keyword evidence="5 7" id="KW-1133">Transmembrane helix</keyword>
<feature type="transmembrane region" description="Helical" evidence="7">
    <location>
        <begin position="62"/>
        <end position="83"/>
    </location>
</feature>
<keyword evidence="4 7" id="KW-0812">Transmembrane</keyword>
<evidence type="ECO:0000256" key="7">
    <source>
        <dbReference type="SAM" id="Phobius"/>
    </source>
</evidence>
<evidence type="ECO:0000256" key="1">
    <source>
        <dbReference type="ARBA" id="ARBA00004651"/>
    </source>
</evidence>
<accession>A0A369VZ39</accession>
<gene>
    <name evidence="9" type="ORF">DVW87_00900</name>
</gene>
<dbReference type="AlphaFoldDB" id="A0A369VZ39"/>
<comment type="similarity">
    <text evidence="2">Belongs to the UPF0126 family.</text>
</comment>
<sequence length="205" mass="21107">MPFSLSAALPWLDIAGLSVFAVSGALAAARRRLDFVGACFFALVTATGGGTLRDVLIGTPVFWMTSPAPVILCVVVAIATWCVPLRWWPERALDWFDAVGLAAYAVYGAAKALGAGVHPVPAIAAGVATACVGGVMRDVIAGAPSVMMRHELYVTAALIAAATFVSLAGFGLAAPGPALFGFLVGFAARAAAIHWHLTLPPHRGR</sequence>
<evidence type="ECO:0000313" key="9">
    <source>
        <dbReference type="EMBL" id="RDE06322.1"/>
    </source>
</evidence>
<keyword evidence="3" id="KW-1003">Cell membrane</keyword>
<evidence type="ECO:0000256" key="4">
    <source>
        <dbReference type="ARBA" id="ARBA00022692"/>
    </source>
</evidence>
<feature type="transmembrane region" description="Helical" evidence="7">
    <location>
        <begin position="6"/>
        <end position="28"/>
    </location>
</feature>
<dbReference type="PANTHER" id="PTHR30506">
    <property type="entry name" value="INNER MEMBRANE PROTEIN"/>
    <property type="match status" value="1"/>
</dbReference>
<evidence type="ECO:0000259" key="8">
    <source>
        <dbReference type="Pfam" id="PF03458"/>
    </source>
</evidence>
<dbReference type="EMBL" id="QQNB01000001">
    <property type="protein sequence ID" value="RDE06322.1"/>
    <property type="molecule type" value="Genomic_DNA"/>
</dbReference>
<feature type="domain" description="Glycine transporter" evidence="8">
    <location>
        <begin position="11"/>
        <end position="82"/>
    </location>
</feature>
<name>A0A369VZ39_9SPHN</name>
<dbReference type="PANTHER" id="PTHR30506:SF3">
    <property type="entry name" value="UPF0126 INNER MEMBRANE PROTEIN YADS-RELATED"/>
    <property type="match status" value="1"/>
</dbReference>
<keyword evidence="6 7" id="KW-0472">Membrane</keyword>
<protein>
    <submittedName>
        <fullName evidence="9">Trimeric intracellular cation channel family protein</fullName>
    </submittedName>
</protein>
<comment type="caution">
    <text evidence="9">The sequence shown here is derived from an EMBL/GenBank/DDBJ whole genome shotgun (WGS) entry which is preliminary data.</text>
</comment>
<evidence type="ECO:0000256" key="3">
    <source>
        <dbReference type="ARBA" id="ARBA00022475"/>
    </source>
</evidence>
<feature type="transmembrane region" description="Helical" evidence="7">
    <location>
        <begin position="152"/>
        <end position="172"/>
    </location>
</feature>
<dbReference type="GO" id="GO:0005886">
    <property type="term" value="C:plasma membrane"/>
    <property type="evidence" value="ECO:0007669"/>
    <property type="project" value="UniProtKB-SubCell"/>
</dbReference>
<evidence type="ECO:0000256" key="2">
    <source>
        <dbReference type="ARBA" id="ARBA00008193"/>
    </source>
</evidence>
<dbReference type="InterPro" id="IPR005115">
    <property type="entry name" value="Gly_transporter"/>
</dbReference>
<dbReference type="Pfam" id="PF03458">
    <property type="entry name" value="Gly_transporter"/>
    <property type="match status" value="2"/>
</dbReference>